<reference evidence="3 4" key="1">
    <citation type="submission" date="2017-12" db="EMBL/GenBank/DDBJ databases">
        <title>Hemimetabolous genomes reveal molecular basis of termite eusociality.</title>
        <authorList>
            <person name="Harrison M.C."/>
            <person name="Jongepier E."/>
            <person name="Robertson H.M."/>
            <person name="Arning N."/>
            <person name="Bitard-Feildel T."/>
            <person name="Chao H."/>
            <person name="Childers C.P."/>
            <person name="Dinh H."/>
            <person name="Doddapaneni H."/>
            <person name="Dugan S."/>
            <person name="Gowin J."/>
            <person name="Greiner C."/>
            <person name="Han Y."/>
            <person name="Hu H."/>
            <person name="Hughes D.S.T."/>
            <person name="Huylmans A.-K."/>
            <person name="Kemena C."/>
            <person name="Kremer L.P.M."/>
            <person name="Lee S.L."/>
            <person name="Lopez-Ezquerra A."/>
            <person name="Mallet L."/>
            <person name="Monroy-Kuhn J.M."/>
            <person name="Moser A."/>
            <person name="Murali S.C."/>
            <person name="Muzny D.M."/>
            <person name="Otani S."/>
            <person name="Piulachs M.-D."/>
            <person name="Poelchau M."/>
            <person name="Qu J."/>
            <person name="Schaub F."/>
            <person name="Wada-Katsumata A."/>
            <person name="Worley K.C."/>
            <person name="Xie Q."/>
            <person name="Ylla G."/>
            <person name="Poulsen M."/>
            <person name="Gibbs R.A."/>
            <person name="Schal C."/>
            <person name="Richards S."/>
            <person name="Belles X."/>
            <person name="Korb J."/>
            <person name="Bornberg-Bauer E."/>
        </authorList>
    </citation>
    <scope>NUCLEOTIDE SEQUENCE [LARGE SCALE GENOMIC DNA]</scope>
    <source>
        <tissue evidence="3">Whole body</tissue>
    </source>
</reference>
<dbReference type="InterPro" id="IPR006579">
    <property type="entry name" value="Pre_C2HC_dom"/>
</dbReference>
<dbReference type="InterPro" id="IPR036875">
    <property type="entry name" value="Znf_CCHC_sf"/>
</dbReference>
<dbReference type="GO" id="GO:0003676">
    <property type="term" value="F:nucleic acid binding"/>
    <property type="evidence" value="ECO:0007669"/>
    <property type="project" value="InterPro"/>
</dbReference>
<evidence type="ECO:0000313" key="4">
    <source>
        <dbReference type="Proteomes" id="UP000235965"/>
    </source>
</evidence>
<name>A0A2J7RDP1_9NEOP</name>
<dbReference type="InParanoid" id="A0A2J7RDP1"/>
<evidence type="ECO:0000256" key="1">
    <source>
        <dbReference type="SAM" id="Coils"/>
    </source>
</evidence>
<accession>A0A2J7RDP1</accession>
<dbReference type="SUPFAM" id="SSF56219">
    <property type="entry name" value="DNase I-like"/>
    <property type="match status" value="1"/>
</dbReference>
<feature type="coiled-coil region" evidence="1">
    <location>
        <begin position="65"/>
        <end position="92"/>
    </location>
</feature>
<organism evidence="3 4">
    <name type="scientific">Cryptotermes secundus</name>
    <dbReference type="NCBI Taxonomy" id="105785"/>
    <lineage>
        <taxon>Eukaryota</taxon>
        <taxon>Metazoa</taxon>
        <taxon>Ecdysozoa</taxon>
        <taxon>Arthropoda</taxon>
        <taxon>Hexapoda</taxon>
        <taxon>Insecta</taxon>
        <taxon>Pterygota</taxon>
        <taxon>Neoptera</taxon>
        <taxon>Polyneoptera</taxon>
        <taxon>Dictyoptera</taxon>
        <taxon>Blattodea</taxon>
        <taxon>Blattoidea</taxon>
        <taxon>Termitoidae</taxon>
        <taxon>Kalotermitidae</taxon>
        <taxon>Cryptotermitinae</taxon>
        <taxon>Cryptotermes</taxon>
    </lineage>
</organism>
<keyword evidence="1" id="KW-0175">Coiled coil</keyword>
<keyword evidence="4" id="KW-1185">Reference proteome</keyword>
<comment type="caution">
    <text evidence="3">The sequence shown here is derived from an EMBL/GenBank/DDBJ whole genome shotgun (WGS) entry which is preliminary data.</text>
</comment>
<dbReference type="GO" id="GO:0008270">
    <property type="term" value="F:zinc ion binding"/>
    <property type="evidence" value="ECO:0007669"/>
    <property type="project" value="InterPro"/>
</dbReference>
<feature type="domain" description="Pre-C2HC" evidence="2">
    <location>
        <begin position="72"/>
        <end position="142"/>
    </location>
</feature>
<dbReference type="Gene3D" id="3.60.10.10">
    <property type="entry name" value="Endonuclease/exonuclease/phosphatase"/>
    <property type="match status" value="1"/>
</dbReference>
<dbReference type="InterPro" id="IPR036691">
    <property type="entry name" value="Endo/exonu/phosph_ase_sf"/>
</dbReference>
<dbReference type="AlphaFoldDB" id="A0A2J7RDP1"/>
<dbReference type="Proteomes" id="UP000235965">
    <property type="component" value="Unassembled WGS sequence"/>
</dbReference>
<sequence length="507" mass="59596">MIKRIQKIAEQEQCFTKSLANNIVKINCETPETYKEMIREFNEQGIYHHTYQLKEERAYRIVIRYLHHSTRIKNIKQELAELEHRVRNIINIYHKTTKEPLNLLFVYLEPTQNNKKIYEITGLQNRIVKIEPPHSDKTNIIQCTRCQQYGHTKTDCKKTRETPARCALCGGNHPAKYRGCEYFRKVTKEITKRNLFQTEETLRTAQWNASGLPNHQEDIKIFLNINSIDSLLISETHFTSRSYFSIPNYKLYHTNHPEDSPHGGTAVLIREKNRTSTGTPPKYWPTDENKVPDLLEFFVTNGISPNYTNETANLDLPSDHIPIIATISTSVILRKSKPRLHNSKTNWNLFREIIENNTELKIKLKEPTDVENERQMKLLYIFNAILRLDYWPRPLKIAQIIMILKPVIKPIWTYDKELWGCASKSNITIMQSAQSKILRTFTNAPGYVSNHTLHTDLKTPYVTEVIREKSTKYFNKLENHSNPLLQSLQQPHQNRRLKRIWPPDLRN</sequence>
<proteinExistence type="predicted"/>
<evidence type="ECO:0000259" key="2">
    <source>
        <dbReference type="SMART" id="SM00596"/>
    </source>
</evidence>
<dbReference type="EMBL" id="NEVH01005287">
    <property type="protein sequence ID" value="PNF38951.1"/>
    <property type="molecule type" value="Genomic_DNA"/>
</dbReference>
<protein>
    <recommendedName>
        <fullName evidence="2">Pre-C2HC domain-containing protein</fullName>
    </recommendedName>
</protein>
<gene>
    <name evidence="3" type="ORF">B7P43_G07034</name>
</gene>
<dbReference type="SUPFAM" id="SSF57756">
    <property type="entry name" value="Retrovirus zinc finger-like domains"/>
    <property type="match status" value="1"/>
</dbReference>
<dbReference type="SMART" id="SM00596">
    <property type="entry name" value="PRE_C2HC"/>
    <property type="match status" value="1"/>
</dbReference>
<evidence type="ECO:0000313" key="3">
    <source>
        <dbReference type="EMBL" id="PNF38951.1"/>
    </source>
</evidence>
<dbReference type="Pfam" id="PF07530">
    <property type="entry name" value="PRE_C2HC"/>
    <property type="match status" value="1"/>
</dbReference>